<evidence type="ECO:0000256" key="1">
    <source>
        <dbReference type="SAM" id="MobiDB-lite"/>
    </source>
</evidence>
<sequence>MKAPHTRDAASASPYTLQNVDAAIADIEQVLCAEGADSLFVQAYWRGRALQACATPGLAPTQLERLQRLLGRLPTNSKVSSAGSTLPEKHSSEPPKI</sequence>
<dbReference type="EMBL" id="JACIIK010000007">
    <property type="protein sequence ID" value="MBB6203501.1"/>
    <property type="molecule type" value="Genomic_DNA"/>
</dbReference>
<evidence type="ECO:0000313" key="3">
    <source>
        <dbReference type="Proteomes" id="UP000518681"/>
    </source>
</evidence>
<protein>
    <submittedName>
        <fullName evidence="2">Uncharacterized protein</fullName>
    </submittedName>
</protein>
<comment type="caution">
    <text evidence="2">The sequence shown here is derived from an EMBL/GenBank/DDBJ whole genome shotgun (WGS) entry which is preliminary data.</text>
</comment>
<feature type="compositionally biased region" description="Polar residues" evidence="1">
    <location>
        <begin position="74"/>
        <end position="84"/>
    </location>
</feature>
<name>A0AAW3UZ28_9BURK</name>
<reference evidence="2 3" key="1">
    <citation type="submission" date="2020-08" db="EMBL/GenBank/DDBJ databases">
        <title>Genomic Encyclopedia of Type Strains, Phase IV (KMG-V): Genome sequencing to study the core and pangenomes of soil and plant-associated prokaryotes.</title>
        <authorList>
            <person name="Whitman W."/>
        </authorList>
    </citation>
    <scope>NUCLEOTIDE SEQUENCE [LARGE SCALE GENOMIC DNA]</scope>
    <source>
        <strain evidence="2 3">SEMIA 4013</strain>
    </source>
</reference>
<proteinExistence type="predicted"/>
<dbReference type="AlphaFoldDB" id="A0AAW3UZ28"/>
<gene>
    <name evidence="2" type="ORF">GGD69_004379</name>
</gene>
<organism evidence="2 3">
    <name type="scientific">Paraburkholderia fungorum</name>
    <dbReference type="NCBI Taxonomy" id="134537"/>
    <lineage>
        <taxon>Bacteria</taxon>
        <taxon>Pseudomonadati</taxon>
        <taxon>Pseudomonadota</taxon>
        <taxon>Betaproteobacteria</taxon>
        <taxon>Burkholderiales</taxon>
        <taxon>Burkholderiaceae</taxon>
        <taxon>Paraburkholderia</taxon>
    </lineage>
</organism>
<dbReference type="Proteomes" id="UP000518681">
    <property type="component" value="Unassembled WGS sequence"/>
</dbReference>
<feature type="compositionally biased region" description="Basic and acidic residues" evidence="1">
    <location>
        <begin position="87"/>
        <end position="97"/>
    </location>
</feature>
<feature type="region of interest" description="Disordered" evidence="1">
    <location>
        <begin position="74"/>
        <end position="97"/>
    </location>
</feature>
<evidence type="ECO:0000313" key="2">
    <source>
        <dbReference type="EMBL" id="MBB6203501.1"/>
    </source>
</evidence>
<accession>A0AAW3UZ28</accession>